<dbReference type="Proteomes" id="UP000054549">
    <property type="component" value="Unassembled WGS sequence"/>
</dbReference>
<dbReference type="EMBL" id="KN818241">
    <property type="protein sequence ID" value="KIL65589.1"/>
    <property type="molecule type" value="Genomic_DNA"/>
</dbReference>
<gene>
    <name evidence="1" type="ORF">M378DRAFT_518885</name>
</gene>
<sequence>MRTLIRGHLDGHVQLHRAVAHCSLLYRCLTCRAGLAVVQTFRMWQVSGSDYYVTVNCLRLKLECRFPSLAYLNSYFYKYVIYQRQRARRIPDWARNEEDFEELHEQAMIREQVAEVDEKRKRHCCVI</sequence>
<proteinExistence type="predicted"/>
<dbReference type="AlphaFoldDB" id="A0A0C2TFF3"/>
<accession>A0A0C2TFF3</accession>
<protein>
    <submittedName>
        <fullName evidence="1">Uncharacterized protein</fullName>
    </submittedName>
</protein>
<evidence type="ECO:0000313" key="2">
    <source>
        <dbReference type="Proteomes" id="UP000054549"/>
    </source>
</evidence>
<reference evidence="1 2" key="1">
    <citation type="submission" date="2014-04" db="EMBL/GenBank/DDBJ databases">
        <title>Evolutionary Origins and Diversification of the Mycorrhizal Mutualists.</title>
        <authorList>
            <consortium name="DOE Joint Genome Institute"/>
            <consortium name="Mycorrhizal Genomics Consortium"/>
            <person name="Kohler A."/>
            <person name="Kuo A."/>
            <person name="Nagy L.G."/>
            <person name="Floudas D."/>
            <person name="Copeland A."/>
            <person name="Barry K.W."/>
            <person name="Cichocki N."/>
            <person name="Veneault-Fourrey C."/>
            <person name="LaButti K."/>
            <person name="Lindquist E.A."/>
            <person name="Lipzen A."/>
            <person name="Lundell T."/>
            <person name="Morin E."/>
            <person name="Murat C."/>
            <person name="Riley R."/>
            <person name="Ohm R."/>
            <person name="Sun H."/>
            <person name="Tunlid A."/>
            <person name="Henrissat B."/>
            <person name="Grigoriev I.V."/>
            <person name="Hibbett D.S."/>
            <person name="Martin F."/>
        </authorList>
    </citation>
    <scope>NUCLEOTIDE SEQUENCE [LARGE SCALE GENOMIC DNA]</scope>
    <source>
        <strain evidence="1 2">Koide BX008</strain>
    </source>
</reference>
<evidence type="ECO:0000313" key="1">
    <source>
        <dbReference type="EMBL" id="KIL65589.1"/>
    </source>
</evidence>
<keyword evidence="2" id="KW-1185">Reference proteome</keyword>
<name>A0A0C2TFF3_AMAMK</name>
<organism evidence="1 2">
    <name type="scientific">Amanita muscaria (strain Koide BX008)</name>
    <dbReference type="NCBI Taxonomy" id="946122"/>
    <lineage>
        <taxon>Eukaryota</taxon>
        <taxon>Fungi</taxon>
        <taxon>Dikarya</taxon>
        <taxon>Basidiomycota</taxon>
        <taxon>Agaricomycotina</taxon>
        <taxon>Agaricomycetes</taxon>
        <taxon>Agaricomycetidae</taxon>
        <taxon>Agaricales</taxon>
        <taxon>Pluteineae</taxon>
        <taxon>Amanitaceae</taxon>
        <taxon>Amanita</taxon>
    </lineage>
</organism>
<dbReference type="InParanoid" id="A0A0C2TFF3"/>
<dbReference type="HOGENOM" id="CLU_1969982_0_0_1"/>